<evidence type="ECO:0000313" key="1">
    <source>
        <dbReference type="EMBL" id="CAR99343.1"/>
    </source>
</evidence>
<proteinExistence type="predicted"/>
<dbReference type="InParanoid" id="B6IHG3"/>
<dbReference type="EMBL" id="HE600933">
    <property type="protein sequence ID" value="CAR99343.1"/>
    <property type="molecule type" value="Genomic_DNA"/>
</dbReference>
<evidence type="ECO:0000313" key="2">
    <source>
        <dbReference type="Proteomes" id="UP000008549"/>
    </source>
</evidence>
<dbReference type="GeneID" id="68918547"/>
<sequence>MSSDPRHTFLYVNPNNEAIRLLDIDETIFGFTFWIATYYRNFPYSEESCTVFAICFVVVGSSECFSTISPKRFHDELWNCEQWMDKSNLLSSKIPYFL</sequence>
<gene>
    <name evidence="1" type="ORF">CBG27087</name>
    <name evidence="1" type="ORF">CBG_27087</name>
</gene>
<keyword evidence="2" id="KW-1185">Reference proteome</keyword>
<dbReference type="HOGENOM" id="CLU_2335502_0_0_1"/>
<dbReference type="CTD" id="68918547"/>
<dbReference type="Proteomes" id="UP000008549">
    <property type="component" value="Unassembled WGS sequence"/>
</dbReference>
<dbReference type="RefSeq" id="XP_045098906.1">
    <property type="nucleotide sequence ID" value="XM_045235358.1"/>
</dbReference>
<protein>
    <submittedName>
        <fullName evidence="1">Protein CBG27087</fullName>
    </submittedName>
</protein>
<name>B6IHG3_CAEBR</name>
<reference evidence="1 2" key="2">
    <citation type="journal article" date="2011" name="PLoS Genet.">
        <title>Caenorhabditis briggsae recombinant inbred line genotypes reveal inter-strain incompatibility and the evolution of recombination.</title>
        <authorList>
            <person name="Ross J.A."/>
            <person name="Koboldt D.C."/>
            <person name="Staisch J.E."/>
            <person name="Chamberlin H.M."/>
            <person name="Gupta B.P."/>
            <person name="Miller R.D."/>
            <person name="Baird S.E."/>
            <person name="Haag E.S."/>
        </authorList>
    </citation>
    <scope>NUCLEOTIDE SEQUENCE [LARGE SCALE GENOMIC DNA]</scope>
    <source>
        <strain evidence="1 2">AF16</strain>
    </source>
</reference>
<dbReference type="AlphaFoldDB" id="B6IHG3"/>
<dbReference type="KEGG" id="cbr:CBG_27087"/>
<accession>B6IHG3</accession>
<organism evidence="1 2">
    <name type="scientific">Caenorhabditis briggsae</name>
    <dbReference type="NCBI Taxonomy" id="6238"/>
    <lineage>
        <taxon>Eukaryota</taxon>
        <taxon>Metazoa</taxon>
        <taxon>Ecdysozoa</taxon>
        <taxon>Nematoda</taxon>
        <taxon>Chromadorea</taxon>
        <taxon>Rhabditida</taxon>
        <taxon>Rhabditina</taxon>
        <taxon>Rhabditomorpha</taxon>
        <taxon>Rhabditoidea</taxon>
        <taxon>Rhabditidae</taxon>
        <taxon>Peloderinae</taxon>
        <taxon>Caenorhabditis</taxon>
    </lineage>
</organism>
<reference evidence="1 2" key="1">
    <citation type="journal article" date="2003" name="PLoS Biol.">
        <title>The genome sequence of Caenorhabditis briggsae: a platform for comparative genomics.</title>
        <authorList>
            <person name="Stein L.D."/>
            <person name="Bao Z."/>
            <person name="Blasiar D."/>
            <person name="Blumenthal T."/>
            <person name="Brent M.R."/>
            <person name="Chen N."/>
            <person name="Chinwalla A."/>
            <person name="Clarke L."/>
            <person name="Clee C."/>
            <person name="Coghlan A."/>
            <person name="Coulson A."/>
            <person name="D'Eustachio P."/>
            <person name="Fitch D.H."/>
            <person name="Fulton L.A."/>
            <person name="Fulton R.E."/>
            <person name="Griffiths-Jones S."/>
            <person name="Harris T.W."/>
            <person name="Hillier L.W."/>
            <person name="Kamath R."/>
            <person name="Kuwabara P.E."/>
            <person name="Mardis E.R."/>
            <person name="Marra M.A."/>
            <person name="Miner T.L."/>
            <person name="Minx P."/>
            <person name="Mullikin J.C."/>
            <person name="Plumb R.W."/>
            <person name="Rogers J."/>
            <person name="Schein J.E."/>
            <person name="Sohrmann M."/>
            <person name="Spieth J."/>
            <person name="Stajich J.E."/>
            <person name="Wei C."/>
            <person name="Willey D."/>
            <person name="Wilson R.K."/>
            <person name="Durbin R."/>
            <person name="Waterston R.H."/>
        </authorList>
    </citation>
    <scope>NUCLEOTIDE SEQUENCE [LARGE SCALE GENOMIC DNA]</scope>
    <source>
        <strain evidence="1 2">AF16</strain>
    </source>
</reference>